<dbReference type="AlphaFoldDB" id="A0A7R9MED1"/>
<dbReference type="Pfam" id="PF08142">
    <property type="entry name" value="AARP2CN"/>
    <property type="match status" value="1"/>
</dbReference>
<feature type="compositionally biased region" description="Acidic residues" evidence="7">
    <location>
        <begin position="292"/>
        <end position="328"/>
    </location>
</feature>
<dbReference type="OrthoDB" id="119302at2759"/>
<evidence type="ECO:0000256" key="5">
    <source>
        <dbReference type="ARBA" id="ARBA00038288"/>
    </source>
</evidence>
<keyword evidence="2" id="KW-0690">Ribosome biogenesis</keyword>
<proteinExistence type="inferred from homology"/>
<gene>
    <name evidence="9" type="ORF">ONB1V03_LOCUS14945</name>
</gene>
<dbReference type="Pfam" id="PF04950">
    <property type="entry name" value="RIBIOP_C"/>
    <property type="match status" value="1"/>
</dbReference>
<protein>
    <recommendedName>
        <fullName evidence="6">Pre-rRNA-processing protein TSR1 homolog</fullName>
    </recommendedName>
</protein>
<dbReference type="Proteomes" id="UP000728032">
    <property type="component" value="Unassembled WGS sequence"/>
</dbReference>
<evidence type="ECO:0000259" key="8">
    <source>
        <dbReference type="PROSITE" id="PS51714"/>
    </source>
</evidence>
<dbReference type="InterPro" id="IPR039761">
    <property type="entry name" value="Bms1/Tsr1"/>
</dbReference>
<dbReference type="GO" id="GO:0005525">
    <property type="term" value="F:GTP binding"/>
    <property type="evidence" value="ECO:0007669"/>
    <property type="project" value="TreeGrafter"/>
</dbReference>
<comment type="subcellular location">
    <subcellularLocation>
        <location evidence="1">Nucleus</location>
        <location evidence="1">Nucleolus</location>
    </subcellularLocation>
</comment>
<dbReference type="PROSITE" id="PS51714">
    <property type="entry name" value="G_BMS1"/>
    <property type="match status" value="1"/>
</dbReference>
<dbReference type="SMART" id="SM01362">
    <property type="entry name" value="DUF663"/>
    <property type="match status" value="1"/>
</dbReference>
<organism evidence="9">
    <name type="scientific">Oppiella nova</name>
    <dbReference type="NCBI Taxonomy" id="334625"/>
    <lineage>
        <taxon>Eukaryota</taxon>
        <taxon>Metazoa</taxon>
        <taxon>Ecdysozoa</taxon>
        <taxon>Arthropoda</taxon>
        <taxon>Chelicerata</taxon>
        <taxon>Arachnida</taxon>
        <taxon>Acari</taxon>
        <taxon>Acariformes</taxon>
        <taxon>Sarcoptiformes</taxon>
        <taxon>Oribatida</taxon>
        <taxon>Brachypylina</taxon>
        <taxon>Oppioidea</taxon>
        <taxon>Oppiidae</taxon>
        <taxon>Oppiella</taxon>
    </lineage>
</organism>
<dbReference type="GO" id="GO:0030688">
    <property type="term" value="C:preribosome, small subunit precursor"/>
    <property type="evidence" value="ECO:0007669"/>
    <property type="project" value="TreeGrafter"/>
</dbReference>
<evidence type="ECO:0000256" key="2">
    <source>
        <dbReference type="ARBA" id="ARBA00022517"/>
    </source>
</evidence>
<dbReference type="InterPro" id="IPR030387">
    <property type="entry name" value="G_Bms1/Tsr1_dom"/>
</dbReference>
<dbReference type="InterPro" id="IPR007034">
    <property type="entry name" value="BMS1_TSR1_C"/>
</dbReference>
<dbReference type="EMBL" id="OC929584">
    <property type="protein sequence ID" value="CAD7658322.1"/>
    <property type="molecule type" value="Genomic_DNA"/>
</dbReference>
<sequence>ISFPKFKTRFEFICIDGHDLYSALDSAKVADLLLCLHSSDPNSTTADDSDGHPLLTAIYSHFLPTTVHVIYGLNALPPKKRTDTKKAVQKFVDNRFANTEKVRSVDTAADATQLIHYLSNCRRRVSAFRRHRPQVLTERLEYVPNGAEDLERGTLKVTGYVRNRCLDVNSLIHIAGYGDYQLSEIEVLTDPNPMSTTRQSTKSSDESMATDQKNNLKFVLRPDPLKQQALDFENIPDPMSGEQTWPTDEELMAAEAENKNKVVKRVPKGTSDYQAAWIVDNSDESDGKDSDNDSEDSDEGSDEEPMEAIKEDEEESDASDAEDMEDMETMSVTTTGPTNDANYDQKLDLTEEQTALQKFKAQRQYELWPDEVDTPTDQPARQRFQRFRGLKSFRTSPWDPMENLPEDYAKCFQFENFQRTKRRVLNAGSATGDEPTGAQNGWFVCVHVKDCPKLVYQSYADNRKPLLLNGLLEHEHRMSVQNLVIRKHPSFGSEPIQSKESLVFHVGCRRFRAAPVFSAHTNGDKHKLEKYMRADAPVVATLYAPITFPPASVLVYKSYSDGRADQLVATGSLLSCNPSRVVTKRVVLSGHPFKINRKHAVVRYMFFNREDIQWFKPIELRTKYGRKGHIREPLGTHGHMKCVFDRQLNSQDTVLMNLYKRVFPKWTYEPLLASTCGAGPVVEPIGDDMN</sequence>
<feature type="non-terminal residue" evidence="9">
    <location>
        <position position="1"/>
    </location>
</feature>
<keyword evidence="3" id="KW-0539">Nucleus</keyword>
<evidence type="ECO:0000256" key="3">
    <source>
        <dbReference type="ARBA" id="ARBA00023242"/>
    </source>
</evidence>
<reference evidence="9" key="1">
    <citation type="submission" date="2020-11" db="EMBL/GenBank/DDBJ databases">
        <authorList>
            <person name="Tran Van P."/>
        </authorList>
    </citation>
    <scope>NUCLEOTIDE SEQUENCE</scope>
</reference>
<comment type="similarity">
    <text evidence="5">Belongs to the TRAFAC class translation factor GTPase superfamily. Bms1-like GTPase family. TSR1 subfamily.</text>
</comment>
<feature type="compositionally biased region" description="Polar residues" evidence="7">
    <location>
        <begin position="330"/>
        <end position="342"/>
    </location>
</feature>
<dbReference type="SMART" id="SM00785">
    <property type="entry name" value="AARP2CN"/>
    <property type="match status" value="1"/>
</dbReference>
<feature type="region of interest" description="Disordered" evidence="7">
    <location>
        <begin position="191"/>
        <end position="211"/>
    </location>
</feature>
<feature type="domain" description="Bms1-type G" evidence="8">
    <location>
        <begin position="1"/>
        <end position="124"/>
    </location>
</feature>
<dbReference type="GO" id="GO:0034511">
    <property type="term" value="F:U3 snoRNA binding"/>
    <property type="evidence" value="ECO:0007669"/>
    <property type="project" value="TreeGrafter"/>
</dbReference>
<evidence type="ECO:0000313" key="10">
    <source>
        <dbReference type="Proteomes" id="UP000728032"/>
    </source>
</evidence>
<dbReference type="PANTHER" id="PTHR12858">
    <property type="entry name" value="RIBOSOME BIOGENESIS PROTEIN"/>
    <property type="match status" value="1"/>
</dbReference>
<dbReference type="PANTHER" id="PTHR12858:SF1">
    <property type="entry name" value="PRE-RRNA-PROCESSING PROTEIN TSR1 HOMOLOG"/>
    <property type="match status" value="1"/>
</dbReference>
<evidence type="ECO:0000256" key="6">
    <source>
        <dbReference type="ARBA" id="ARBA00040070"/>
    </source>
</evidence>
<dbReference type="GO" id="GO:0000462">
    <property type="term" value="P:maturation of SSU-rRNA from tricistronic rRNA transcript (SSU-rRNA, 5.8S rRNA, LSU-rRNA)"/>
    <property type="evidence" value="ECO:0007669"/>
    <property type="project" value="TreeGrafter"/>
</dbReference>
<feature type="compositionally biased region" description="Polar residues" evidence="7">
    <location>
        <begin position="192"/>
        <end position="211"/>
    </location>
</feature>
<keyword evidence="10" id="KW-1185">Reference proteome</keyword>
<evidence type="ECO:0000256" key="4">
    <source>
        <dbReference type="ARBA" id="ARBA00037087"/>
    </source>
</evidence>
<feature type="region of interest" description="Disordered" evidence="7">
    <location>
        <begin position="274"/>
        <end position="343"/>
    </location>
</feature>
<comment type="function">
    <text evidence="4">Required during maturation of the 40S ribosomal subunit in the nucleolus.</text>
</comment>
<evidence type="ECO:0000256" key="7">
    <source>
        <dbReference type="SAM" id="MobiDB-lite"/>
    </source>
</evidence>
<accession>A0A7R9MED1</accession>
<dbReference type="GO" id="GO:0005730">
    <property type="term" value="C:nucleolus"/>
    <property type="evidence" value="ECO:0007669"/>
    <property type="project" value="UniProtKB-SubCell"/>
</dbReference>
<dbReference type="GO" id="GO:0003924">
    <property type="term" value="F:GTPase activity"/>
    <property type="evidence" value="ECO:0007669"/>
    <property type="project" value="TreeGrafter"/>
</dbReference>
<dbReference type="EMBL" id="CAJPVJ010014759">
    <property type="protein sequence ID" value="CAG2175508.1"/>
    <property type="molecule type" value="Genomic_DNA"/>
</dbReference>
<dbReference type="GO" id="GO:0000479">
    <property type="term" value="P:endonucleolytic cleavage of tricistronic rRNA transcript (SSU-rRNA, 5.8S rRNA, LSU-rRNA)"/>
    <property type="evidence" value="ECO:0007669"/>
    <property type="project" value="TreeGrafter"/>
</dbReference>
<name>A0A7R9MED1_9ACAR</name>
<evidence type="ECO:0000313" key="9">
    <source>
        <dbReference type="EMBL" id="CAD7658322.1"/>
    </source>
</evidence>
<dbReference type="Pfam" id="PF22298">
    <property type="entry name" value="Tsr1_G-like"/>
    <property type="match status" value="1"/>
</dbReference>
<evidence type="ECO:0000256" key="1">
    <source>
        <dbReference type="ARBA" id="ARBA00004604"/>
    </source>
</evidence>
<dbReference type="InterPro" id="IPR012948">
    <property type="entry name" value="AARP2CN"/>
</dbReference>